<dbReference type="EMBL" id="UINC01152732">
    <property type="protein sequence ID" value="SVD47068.1"/>
    <property type="molecule type" value="Genomic_DNA"/>
</dbReference>
<feature type="non-terminal residue" evidence="1">
    <location>
        <position position="67"/>
    </location>
</feature>
<dbReference type="AlphaFoldDB" id="A0A382VME7"/>
<name>A0A382VME7_9ZZZZ</name>
<proteinExistence type="predicted"/>
<accession>A0A382VME7</accession>
<organism evidence="1">
    <name type="scientific">marine metagenome</name>
    <dbReference type="NCBI Taxonomy" id="408172"/>
    <lineage>
        <taxon>unclassified sequences</taxon>
        <taxon>metagenomes</taxon>
        <taxon>ecological metagenomes</taxon>
    </lineage>
</organism>
<sequence length="67" mass="7459">VKSGRFIDKAMKHIVLTLMVVCFGMMMVQSAQAADKITHEQIEEVMKKGFKAKLHEDLAANKAVLAK</sequence>
<protein>
    <submittedName>
        <fullName evidence="1">Uncharacterized protein</fullName>
    </submittedName>
</protein>
<gene>
    <name evidence="1" type="ORF">METZ01_LOCUS399922</name>
</gene>
<feature type="non-terminal residue" evidence="1">
    <location>
        <position position="1"/>
    </location>
</feature>
<evidence type="ECO:0000313" key="1">
    <source>
        <dbReference type="EMBL" id="SVD47068.1"/>
    </source>
</evidence>
<reference evidence="1" key="1">
    <citation type="submission" date="2018-05" db="EMBL/GenBank/DDBJ databases">
        <authorList>
            <person name="Lanie J.A."/>
            <person name="Ng W.-L."/>
            <person name="Kazmierczak K.M."/>
            <person name="Andrzejewski T.M."/>
            <person name="Davidsen T.M."/>
            <person name="Wayne K.J."/>
            <person name="Tettelin H."/>
            <person name="Glass J.I."/>
            <person name="Rusch D."/>
            <person name="Podicherti R."/>
            <person name="Tsui H.-C.T."/>
            <person name="Winkler M.E."/>
        </authorList>
    </citation>
    <scope>NUCLEOTIDE SEQUENCE</scope>
</reference>